<dbReference type="HAMAP" id="MF_00112">
    <property type="entry name" value="GGGP_HepGP_synthase"/>
    <property type="match status" value="1"/>
</dbReference>
<gene>
    <name evidence="9" type="primary">pcrB</name>
    <name evidence="10" type="ORF">ACFQMN_17510</name>
</gene>
<evidence type="ECO:0000256" key="6">
    <source>
        <dbReference type="ARBA" id="ARBA00023209"/>
    </source>
</evidence>
<proteinExistence type="inferred from homology"/>
<keyword evidence="3 9" id="KW-0479">Metal-binding</keyword>
<dbReference type="Proteomes" id="UP001596494">
    <property type="component" value="Unassembled WGS sequence"/>
</dbReference>
<dbReference type="NCBIfam" id="NF003199">
    <property type="entry name" value="PRK04169.1-3"/>
    <property type="match status" value="1"/>
</dbReference>
<dbReference type="InterPro" id="IPR039074">
    <property type="entry name" value="GGGP/HepGP_synthase_I"/>
</dbReference>
<keyword evidence="1 9" id="KW-0444">Lipid biosynthesis</keyword>
<dbReference type="RefSeq" id="WP_289215033.1">
    <property type="nucleotide sequence ID" value="NZ_JAPVRC010000002.1"/>
</dbReference>
<feature type="binding site" evidence="9">
    <location>
        <begin position="208"/>
        <end position="209"/>
    </location>
    <ligand>
        <name>sn-glycerol 1-phosphate</name>
        <dbReference type="ChEBI" id="CHEBI:57685"/>
    </ligand>
</feature>
<dbReference type="NCBIfam" id="NF003197">
    <property type="entry name" value="PRK04169.1-1"/>
    <property type="match status" value="1"/>
</dbReference>
<reference evidence="11" key="1">
    <citation type="journal article" date="2019" name="Int. J. Syst. Evol. Microbiol.">
        <title>The Global Catalogue of Microorganisms (GCM) 10K type strain sequencing project: providing services to taxonomists for standard genome sequencing and annotation.</title>
        <authorList>
            <consortium name="The Broad Institute Genomics Platform"/>
            <consortium name="The Broad Institute Genome Sequencing Center for Infectious Disease"/>
            <person name="Wu L."/>
            <person name="Ma J."/>
        </authorList>
    </citation>
    <scope>NUCLEOTIDE SEQUENCE [LARGE SCALE GENOMIC DNA]</scope>
    <source>
        <strain evidence="11">CCUG 73951</strain>
    </source>
</reference>
<feature type="binding site" evidence="9">
    <location>
        <position position="14"/>
    </location>
    <ligand>
        <name>Mg(2+)</name>
        <dbReference type="ChEBI" id="CHEBI:18420"/>
    </ligand>
</feature>
<evidence type="ECO:0000256" key="9">
    <source>
        <dbReference type="HAMAP-Rule" id="MF_00112"/>
    </source>
</evidence>
<keyword evidence="11" id="KW-1185">Reference proteome</keyword>
<comment type="function">
    <text evidence="9">Prenyltransferase that catalyzes in vivo the transfer of the heptaprenyl moiety of heptaprenyl pyrophosphate (HepPP; 35 carbon atoms) to the C3 hydroxyl of sn-glycerol-1-phosphate (G1P), producing heptaprenylglyceryl phosphate (HepGP). This reaction is an ether-bond-formation step in the biosynthesis of archaea-type G1P-based membrane lipids found in Bacillales.</text>
</comment>
<dbReference type="SUPFAM" id="SSF51395">
    <property type="entry name" value="FMN-linked oxidoreductases"/>
    <property type="match status" value="1"/>
</dbReference>
<evidence type="ECO:0000256" key="4">
    <source>
        <dbReference type="ARBA" id="ARBA00022842"/>
    </source>
</evidence>
<accession>A0ABW2K977</accession>
<comment type="subunit">
    <text evidence="9">Homodimer.</text>
</comment>
<feature type="binding site" evidence="9">
    <location>
        <begin position="158"/>
        <end position="163"/>
    </location>
    <ligand>
        <name>sn-glycerol 1-phosphate</name>
        <dbReference type="ChEBI" id="CHEBI:57685"/>
    </ligand>
</feature>
<feature type="binding site" evidence="9">
    <location>
        <position position="188"/>
    </location>
    <ligand>
        <name>sn-glycerol 1-phosphate</name>
        <dbReference type="ChEBI" id="CHEBI:57685"/>
    </ligand>
</feature>
<comment type="cofactor">
    <cofactor evidence="9">
        <name>Mg(2+)</name>
        <dbReference type="ChEBI" id="CHEBI:18420"/>
    </cofactor>
</comment>
<evidence type="ECO:0000256" key="1">
    <source>
        <dbReference type="ARBA" id="ARBA00022516"/>
    </source>
</evidence>
<keyword evidence="2 9" id="KW-0808">Transferase</keyword>
<feature type="binding site" evidence="9">
    <location>
        <position position="40"/>
    </location>
    <ligand>
        <name>Mg(2+)</name>
        <dbReference type="ChEBI" id="CHEBI:18420"/>
    </ligand>
</feature>
<keyword evidence="7 9" id="KW-1208">Phospholipid metabolism</keyword>
<dbReference type="GO" id="GO:0016740">
    <property type="term" value="F:transferase activity"/>
    <property type="evidence" value="ECO:0007669"/>
    <property type="project" value="UniProtKB-KW"/>
</dbReference>
<dbReference type="PANTHER" id="PTHR40029:SF2">
    <property type="entry name" value="HEPTAPRENYLGLYCERYL PHOSPHATE SYNTHASE"/>
    <property type="match status" value="1"/>
</dbReference>
<dbReference type="EMBL" id="JBHTBY010000017">
    <property type="protein sequence ID" value="MFC7322664.1"/>
    <property type="molecule type" value="Genomic_DNA"/>
</dbReference>
<keyword evidence="6 9" id="KW-0594">Phospholipid biosynthesis</keyword>
<dbReference type="InterPro" id="IPR038597">
    <property type="entry name" value="GGGP/HepGP_synthase_sf"/>
</dbReference>
<feature type="binding site" evidence="9">
    <location>
        <position position="12"/>
    </location>
    <ligand>
        <name>sn-glycerol 1-phosphate</name>
        <dbReference type="ChEBI" id="CHEBI:57685"/>
    </ligand>
</feature>
<dbReference type="InterPro" id="IPR008205">
    <property type="entry name" value="GGGP_HepGP_synthase"/>
</dbReference>
<sequence>MLNVKNWNHVFKLDPNKSIEERYLKDLCESGTDAIIIGGTDGITFDNVFDLQDRVQKYDITCILEVSTMEAIMPGFNGYFIPLVLNSREKRYVMDIQHQAVKEYGDWIDWREMAVEGYCVMNEQAKVFEAAQCQLPSKEDVLAYAKMAEHMFNLPIFYLEYSGTWGDAELVRDVAAELEQTVLFYGGGIETLEQAKIMKKHADVIVVGNIIYEDVQAALQTVNACKQ</sequence>
<keyword evidence="4 9" id="KW-0460">Magnesium</keyword>
<dbReference type="Pfam" id="PF01884">
    <property type="entry name" value="PcrB"/>
    <property type="match status" value="1"/>
</dbReference>
<comment type="caution">
    <text evidence="9">Lacks conserved residue(s) required for the propagation of feature annotation.</text>
</comment>
<comment type="similarity">
    <text evidence="9">Belongs to the GGGP/HepGP synthase family. Group I subfamily.</text>
</comment>
<evidence type="ECO:0000256" key="2">
    <source>
        <dbReference type="ARBA" id="ARBA00022679"/>
    </source>
</evidence>
<dbReference type="Gene3D" id="3.20.20.390">
    <property type="entry name" value="FMN-linked oxidoreductases"/>
    <property type="match status" value="1"/>
</dbReference>
<evidence type="ECO:0000256" key="3">
    <source>
        <dbReference type="ARBA" id="ARBA00022723"/>
    </source>
</evidence>
<organism evidence="10 11">
    <name type="scientific">Halobacillus campisalis</name>
    <dbReference type="NCBI Taxonomy" id="435909"/>
    <lineage>
        <taxon>Bacteria</taxon>
        <taxon>Bacillati</taxon>
        <taxon>Bacillota</taxon>
        <taxon>Bacilli</taxon>
        <taxon>Bacillales</taxon>
        <taxon>Bacillaceae</taxon>
        <taxon>Halobacillus</taxon>
    </lineage>
</organism>
<evidence type="ECO:0000313" key="10">
    <source>
        <dbReference type="EMBL" id="MFC7322664.1"/>
    </source>
</evidence>
<dbReference type="NCBIfam" id="TIGR01768">
    <property type="entry name" value="GGGP-family"/>
    <property type="match status" value="1"/>
</dbReference>
<evidence type="ECO:0000313" key="11">
    <source>
        <dbReference type="Proteomes" id="UP001596494"/>
    </source>
</evidence>
<keyword evidence="5 9" id="KW-0443">Lipid metabolism</keyword>
<comment type="pathway">
    <text evidence="9">Membrane lipid metabolism; glycerophospholipid metabolism.</text>
</comment>
<evidence type="ECO:0000256" key="8">
    <source>
        <dbReference type="ARBA" id="ARBA00048318"/>
    </source>
</evidence>
<evidence type="ECO:0000256" key="7">
    <source>
        <dbReference type="ARBA" id="ARBA00023264"/>
    </source>
</evidence>
<comment type="caution">
    <text evidence="10">The sequence shown here is derived from an EMBL/GenBank/DDBJ whole genome shotgun (WGS) entry which is preliminary data.</text>
</comment>
<evidence type="ECO:0000256" key="5">
    <source>
        <dbReference type="ARBA" id="ARBA00023098"/>
    </source>
</evidence>
<protein>
    <recommendedName>
        <fullName evidence="9">Heptaprenylglyceryl phosphate synthase</fullName>
        <shortName evidence="9">HepGP synthase</shortName>
        <ecNumber evidence="9">2.5.1.n9</ecNumber>
    </recommendedName>
    <alternativeName>
        <fullName evidence="9">Glycerol-1-phosphate heptaprenyltransferase</fullName>
    </alternativeName>
</protein>
<dbReference type="PANTHER" id="PTHR40029">
    <property type="match status" value="1"/>
</dbReference>
<name>A0ABW2K977_9BACI</name>
<comment type="catalytic activity">
    <reaction evidence="8 9">
        <text>sn-glycerol 1-phosphate + all-trans-heptaprenyl diphosphate = 3-heptaprenyl-sn-glycero-1-phosphate + diphosphate</text>
        <dbReference type="Rhea" id="RHEA:33495"/>
        <dbReference type="ChEBI" id="CHEBI:33019"/>
        <dbReference type="ChEBI" id="CHEBI:57685"/>
        <dbReference type="ChEBI" id="CHEBI:58206"/>
        <dbReference type="ChEBI" id="CHEBI:64781"/>
        <dbReference type="EC" id="2.5.1.n9"/>
    </reaction>
</comment>
<dbReference type="EC" id="2.5.1.n9" evidence="9"/>
<dbReference type="CDD" id="cd02812">
    <property type="entry name" value="PcrB_like"/>
    <property type="match status" value="1"/>
</dbReference>